<reference evidence="2 3" key="1">
    <citation type="journal article" date="2013" name="Nature">
        <title>Insights into bilaterian evolution from three spiralian genomes.</title>
        <authorList>
            <person name="Simakov O."/>
            <person name="Marletaz F."/>
            <person name="Cho S.J."/>
            <person name="Edsinger-Gonzales E."/>
            <person name="Havlak P."/>
            <person name="Hellsten U."/>
            <person name="Kuo D.H."/>
            <person name="Larsson T."/>
            <person name="Lv J."/>
            <person name="Arendt D."/>
            <person name="Savage R."/>
            <person name="Osoegawa K."/>
            <person name="de Jong P."/>
            <person name="Grimwood J."/>
            <person name="Chapman J.A."/>
            <person name="Shapiro H."/>
            <person name="Aerts A."/>
            <person name="Otillar R.P."/>
            <person name="Terry A.Y."/>
            <person name="Boore J.L."/>
            <person name="Grigoriev I.V."/>
            <person name="Lindberg D.R."/>
            <person name="Seaver E.C."/>
            <person name="Weisblat D.A."/>
            <person name="Putnam N.H."/>
            <person name="Rokhsar D.S."/>
        </authorList>
    </citation>
    <scope>NUCLEOTIDE SEQUENCE [LARGE SCALE GENOMIC DNA]</scope>
</reference>
<keyword evidence="3" id="KW-1185">Reference proteome</keyword>
<dbReference type="KEGG" id="lgi:LOTGIDRAFT_158585"/>
<protein>
    <submittedName>
        <fullName evidence="2">Uncharacterized protein</fullName>
    </submittedName>
</protein>
<organism evidence="2 3">
    <name type="scientific">Lottia gigantea</name>
    <name type="common">Giant owl limpet</name>
    <dbReference type="NCBI Taxonomy" id="225164"/>
    <lineage>
        <taxon>Eukaryota</taxon>
        <taxon>Metazoa</taxon>
        <taxon>Spiralia</taxon>
        <taxon>Lophotrochozoa</taxon>
        <taxon>Mollusca</taxon>
        <taxon>Gastropoda</taxon>
        <taxon>Patellogastropoda</taxon>
        <taxon>Lottioidea</taxon>
        <taxon>Lottiidae</taxon>
        <taxon>Lottia</taxon>
    </lineage>
</organism>
<dbReference type="Proteomes" id="UP000030746">
    <property type="component" value="Unassembled WGS sequence"/>
</dbReference>
<gene>
    <name evidence="2" type="ORF">LOTGIDRAFT_158585</name>
</gene>
<accession>V4A6F5</accession>
<evidence type="ECO:0000256" key="1">
    <source>
        <dbReference type="SAM" id="Phobius"/>
    </source>
</evidence>
<evidence type="ECO:0000313" key="2">
    <source>
        <dbReference type="EMBL" id="ESO99493.1"/>
    </source>
</evidence>
<dbReference type="CTD" id="20237799"/>
<feature type="transmembrane region" description="Helical" evidence="1">
    <location>
        <begin position="40"/>
        <end position="62"/>
    </location>
</feature>
<evidence type="ECO:0000313" key="3">
    <source>
        <dbReference type="Proteomes" id="UP000030746"/>
    </source>
</evidence>
<dbReference type="GeneID" id="20237799"/>
<keyword evidence="1" id="KW-1133">Transmembrane helix</keyword>
<sequence length="124" mass="13383">MRAITRNTIERVGRAVRDDIDLERIDANAKECGFLPFVPLIFAGLTAAGAIAGGTAIVVSAANDDKAAKVKAAEEHRYNLEMEKQAHKAATVKKSSGVADILGTVKEFVKRFGEETKKTVKQIN</sequence>
<dbReference type="HOGENOM" id="CLU_033372_3_0_1"/>
<proteinExistence type="predicted"/>
<dbReference type="EMBL" id="KB201037">
    <property type="protein sequence ID" value="ESO99493.1"/>
    <property type="molecule type" value="Genomic_DNA"/>
</dbReference>
<dbReference type="RefSeq" id="XP_009049980.1">
    <property type="nucleotide sequence ID" value="XM_009051732.1"/>
</dbReference>
<name>V4A6F5_LOTGI</name>
<keyword evidence="1" id="KW-0472">Membrane</keyword>
<keyword evidence="1" id="KW-0812">Transmembrane</keyword>
<dbReference type="AlphaFoldDB" id="V4A6F5"/>